<dbReference type="InterPro" id="IPR050389">
    <property type="entry name" value="LysR-type_TF"/>
</dbReference>
<protein>
    <submittedName>
        <fullName evidence="6">LysR family transcriptional regulator</fullName>
    </submittedName>
</protein>
<dbReference type="SUPFAM" id="SSF46785">
    <property type="entry name" value="Winged helix' DNA-binding domain"/>
    <property type="match status" value="1"/>
</dbReference>
<keyword evidence="7" id="KW-1185">Reference proteome</keyword>
<accession>A0ABQ3GGC3</accession>
<dbReference type="RefSeq" id="WP_189690938.1">
    <property type="nucleotide sequence ID" value="NZ_BMYK01000046.1"/>
</dbReference>
<dbReference type="Gene3D" id="1.10.10.10">
    <property type="entry name" value="Winged helix-like DNA-binding domain superfamily/Winged helix DNA-binding domain"/>
    <property type="match status" value="1"/>
</dbReference>
<gene>
    <name evidence="6" type="ORF">GCM10007320_64270</name>
</gene>
<evidence type="ECO:0000313" key="7">
    <source>
        <dbReference type="Proteomes" id="UP000626210"/>
    </source>
</evidence>
<dbReference type="PANTHER" id="PTHR30118">
    <property type="entry name" value="HTH-TYPE TRANSCRIPTIONAL REGULATOR LEUO-RELATED"/>
    <property type="match status" value="1"/>
</dbReference>
<keyword evidence="2" id="KW-0805">Transcription regulation</keyword>
<dbReference type="Pfam" id="PF00126">
    <property type="entry name" value="HTH_1"/>
    <property type="match status" value="1"/>
</dbReference>
<dbReference type="InterPro" id="IPR036390">
    <property type="entry name" value="WH_DNA-bd_sf"/>
</dbReference>
<keyword evidence="3" id="KW-0238">DNA-binding</keyword>
<evidence type="ECO:0000256" key="4">
    <source>
        <dbReference type="ARBA" id="ARBA00023163"/>
    </source>
</evidence>
<sequence>MSPPTRTARAPAMHDELQSLSLADLRLLSLLLAERSITRVAEASGQAQPAVSRKLQRLRDVLADPLLVRSGARMVPTERAQTLREPLREIMAQAARLEAGGSFDPARAERAFHIVCSDCLPPDFLPGIVARLAGAGPRIAAHIRPADAAFDLAQALDEGSVDLVINNDPRPREDLRMAVLFTDEVVCLMRRGHPLAQERRIPLARYLRMRHLAPHTGAQPRTGPIDGELAKTGYQRQIVATVPEFNLAPYALLDSDLVFTTARRFAAHYAARLPLVMAPAPAELPPMRFYQLWHERSHASAASRWLRAQVQAQAQAGGPQQVSLPG</sequence>
<evidence type="ECO:0000256" key="1">
    <source>
        <dbReference type="ARBA" id="ARBA00009437"/>
    </source>
</evidence>
<reference evidence="7" key="1">
    <citation type="journal article" date="2019" name="Int. J. Syst. Evol. Microbiol.">
        <title>The Global Catalogue of Microorganisms (GCM) 10K type strain sequencing project: providing services to taxonomists for standard genome sequencing and annotation.</title>
        <authorList>
            <consortium name="The Broad Institute Genomics Platform"/>
            <consortium name="The Broad Institute Genome Sequencing Center for Infectious Disease"/>
            <person name="Wu L."/>
            <person name="Ma J."/>
        </authorList>
    </citation>
    <scope>NUCLEOTIDE SEQUENCE [LARGE SCALE GENOMIC DNA]</scope>
    <source>
        <strain evidence="7">KCTC 23314</strain>
    </source>
</reference>
<dbReference type="InterPro" id="IPR005119">
    <property type="entry name" value="LysR_subst-bd"/>
</dbReference>
<dbReference type="EMBL" id="BMYK01000046">
    <property type="protein sequence ID" value="GHD03818.1"/>
    <property type="molecule type" value="Genomic_DNA"/>
</dbReference>
<dbReference type="PANTHER" id="PTHR30118:SF15">
    <property type="entry name" value="TRANSCRIPTIONAL REGULATORY PROTEIN"/>
    <property type="match status" value="1"/>
</dbReference>
<keyword evidence="4" id="KW-0804">Transcription</keyword>
<organism evidence="6 7">
    <name type="scientific">Pseudorhodoferax aquiterrae</name>
    <dbReference type="NCBI Taxonomy" id="747304"/>
    <lineage>
        <taxon>Bacteria</taxon>
        <taxon>Pseudomonadati</taxon>
        <taxon>Pseudomonadota</taxon>
        <taxon>Betaproteobacteria</taxon>
        <taxon>Burkholderiales</taxon>
        <taxon>Comamonadaceae</taxon>
    </lineage>
</organism>
<feature type="domain" description="HTH lysR-type" evidence="5">
    <location>
        <begin position="20"/>
        <end position="77"/>
    </location>
</feature>
<dbReference type="SUPFAM" id="SSF53850">
    <property type="entry name" value="Periplasmic binding protein-like II"/>
    <property type="match status" value="1"/>
</dbReference>
<dbReference type="Gene3D" id="3.40.190.10">
    <property type="entry name" value="Periplasmic binding protein-like II"/>
    <property type="match status" value="2"/>
</dbReference>
<dbReference type="InterPro" id="IPR000847">
    <property type="entry name" value="LysR_HTH_N"/>
</dbReference>
<dbReference type="InterPro" id="IPR036388">
    <property type="entry name" value="WH-like_DNA-bd_sf"/>
</dbReference>
<dbReference type="Pfam" id="PF03466">
    <property type="entry name" value="LysR_substrate"/>
    <property type="match status" value="1"/>
</dbReference>
<dbReference type="PROSITE" id="PS50931">
    <property type="entry name" value="HTH_LYSR"/>
    <property type="match status" value="1"/>
</dbReference>
<evidence type="ECO:0000256" key="3">
    <source>
        <dbReference type="ARBA" id="ARBA00023125"/>
    </source>
</evidence>
<dbReference type="Proteomes" id="UP000626210">
    <property type="component" value="Unassembled WGS sequence"/>
</dbReference>
<evidence type="ECO:0000259" key="5">
    <source>
        <dbReference type="PROSITE" id="PS50931"/>
    </source>
</evidence>
<proteinExistence type="inferred from homology"/>
<evidence type="ECO:0000313" key="6">
    <source>
        <dbReference type="EMBL" id="GHD03818.1"/>
    </source>
</evidence>
<evidence type="ECO:0000256" key="2">
    <source>
        <dbReference type="ARBA" id="ARBA00023015"/>
    </source>
</evidence>
<comment type="similarity">
    <text evidence="1">Belongs to the LysR transcriptional regulatory family.</text>
</comment>
<name>A0ABQ3GGC3_9BURK</name>
<comment type="caution">
    <text evidence="6">The sequence shown here is derived from an EMBL/GenBank/DDBJ whole genome shotgun (WGS) entry which is preliminary data.</text>
</comment>